<feature type="transmembrane region" description="Helical" evidence="1">
    <location>
        <begin position="263"/>
        <end position="284"/>
    </location>
</feature>
<dbReference type="Proteomes" id="UP000480303">
    <property type="component" value="Unassembled WGS sequence"/>
</dbReference>
<comment type="caution">
    <text evidence="2">The sequence shown here is derived from an EMBL/GenBank/DDBJ whole genome shotgun (WGS) entry which is preliminary data.</text>
</comment>
<gene>
    <name evidence="2" type="ORF">Hs30E_04310</name>
</gene>
<organism evidence="2 3">
    <name type="scientific">Pseudolactococcus hodotermopsidis</name>
    <dbReference type="NCBI Taxonomy" id="2709157"/>
    <lineage>
        <taxon>Bacteria</taxon>
        <taxon>Bacillati</taxon>
        <taxon>Bacillota</taxon>
        <taxon>Bacilli</taxon>
        <taxon>Lactobacillales</taxon>
        <taxon>Streptococcaceae</taxon>
        <taxon>Pseudolactococcus</taxon>
    </lineage>
</organism>
<dbReference type="AlphaFoldDB" id="A0A6A0B8Y1"/>
<keyword evidence="1" id="KW-1133">Transmembrane helix</keyword>
<accession>A0A6A0B8Y1</accession>
<evidence type="ECO:0000313" key="3">
    <source>
        <dbReference type="Proteomes" id="UP000480303"/>
    </source>
</evidence>
<feature type="transmembrane region" description="Helical" evidence="1">
    <location>
        <begin position="159"/>
        <end position="177"/>
    </location>
</feature>
<evidence type="ECO:0000256" key="1">
    <source>
        <dbReference type="SAM" id="Phobius"/>
    </source>
</evidence>
<name>A0A6A0B8Y1_9LACT</name>
<feature type="transmembrane region" description="Helical" evidence="1">
    <location>
        <begin position="97"/>
        <end position="117"/>
    </location>
</feature>
<evidence type="ECO:0000313" key="2">
    <source>
        <dbReference type="EMBL" id="GFH41880.1"/>
    </source>
</evidence>
<sequence length="354" mass="41428">MFLFVPLSIVGMIINNVMIAPVLPIERTTGWTILQLMNGSLPPWAVDKNFNGASQIIKFFNIFRLDNYFHLNLYYRLFCNVLAFIVIFNLKKKLAFIEFFMILITILFLNIFDFYLLKEPAEFVFVMLVYLVLKSKLKFKEIVVLSSVIFLGNAIQLRAYYGILVVFPFIYFVVLKSKYLVKSSIIKKILFILSIMVTSYLVMFPLLSRISPEFFDVLLNRTGELQLDANTSIRPIFLSTNFVSIGLNYFLKILRICFPIEIVLKGINQIIFFVVQCTITFFTIRTLKNFKNNNKIQNYSLCIVLSFIFLSAMFEPDFGSWVRHEMVMFPIQFLAFGFDKQIYLKYNEDGKMEC</sequence>
<keyword evidence="1" id="KW-0472">Membrane</keyword>
<feature type="transmembrane region" description="Helical" evidence="1">
    <location>
        <begin position="73"/>
        <end position="90"/>
    </location>
</feature>
<dbReference type="EMBL" id="BLLI01000007">
    <property type="protein sequence ID" value="GFH41880.1"/>
    <property type="molecule type" value="Genomic_DNA"/>
</dbReference>
<feature type="transmembrane region" description="Helical" evidence="1">
    <location>
        <begin position="189"/>
        <end position="211"/>
    </location>
</feature>
<feature type="transmembrane region" description="Helical" evidence="1">
    <location>
        <begin position="231"/>
        <end position="251"/>
    </location>
</feature>
<proteinExistence type="predicted"/>
<reference evidence="2 3" key="1">
    <citation type="submission" date="2020-02" db="EMBL/GenBank/DDBJ databases">
        <title>Draft genome sequence of Lactococcus sp. Hs30E4-3.</title>
        <authorList>
            <person name="Noda S."/>
            <person name="Yuki M."/>
            <person name="Ohkuma M."/>
        </authorList>
    </citation>
    <scope>NUCLEOTIDE SEQUENCE [LARGE SCALE GENOMIC DNA]</scope>
    <source>
        <strain evidence="2 3">Hs30E4-3</strain>
    </source>
</reference>
<protein>
    <submittedName>
        <fullName evidence="2">Uncharacterized protein</fullName>
    </submittedName>
</protein>
<feature type="transmembrane region" description="Helical" evidence="1">
    <location>
        <begin position="296"/>
        <end position="314"/>
    </location>
</feature>
<keyword evidence="1" id="KW-0812">Transmembrane</keyword>
<keyword evidence="3" id="KW-1185">Reference proteome</keyword>